<name>A0ABZ1CF97_9BACT</name>
<feature type="region of interest" description="Disordered" evidence="1">
    <location>
        <begin position="63"/>
        <end position="87"/>
    </location>
</feature>
<reference evidence="2 3" key="2">
    <citation type="submission" date="2023-12" db="EMBL/GenBank/DDBJ databases">
        <title>Description of an unclassified Opitutus bacterium of Verrucomicrobiota.</title>
        <authorList>
            <person name="Zhang D.-F."/>
        </authorList>
    </citation>
    <scope>NUCLEOTIDE SEQUENCE [LARGE SCALE GENOMIC DNA]</scope>
    <source>
        <strain evidence="2 3">WL0086</strain>
    </source>
</reference>
<proteinExistence type="predicted"/>
<dbReference type="Proteomes" id="UP000738431">
    <property type="component" value="Chromosome"/>
</dbReference>
<organism evidence="2 3">
    <name type="scientific">Actomonas aquatica</name>
    <dbReference type="NCBI Taxonomy" id="2866162"/>
    <lineage>
        <taxon>Bacteria</taxon>
        <taxon>Pseudomonadati</taxon>
        <taxon>Verrucomicrobiota</taxon>
        <taxon>Opitutia</taxon>
        <taxon>Opitutales</taxon>
        <taxon>Opitutaceae</taxon>
        <taxon>Actomonas</taxon>
    </lineage>
</organism>
<evidence type="ECO:0000313" key="2">
    <source>
        <dbReference type="EMBL" id="WRQ89903.1"/>
    </source>
</evidence>
<evidence type="ECO:0000256" key="1">
    <source>
        <dbReference type="SAM" id="MobiDB-lite"/>
    </source>
</evidence>
<accession>A0ABZ1CF97</accession>
<sequence length="87" mass="9435">MATAAESSAPLNSIDWFARHAVGPGVVFAPGAQRLVLFAVAAEIDNAAVDRASAKVERFNNAELASRRQQAENRRKAHFKSDNRVNT</sequence>
<protein>
    <submittedName>
        <fullName evidence="2">Uncharacterized protein</fullName>
    </submittedName>
</protein>
<reference evidence="2 3" key="1">
    <citation type="submission" date="2021-08" db="EMBL/GenBank/DDBJ databases">
        <authorList>
            <person name="Zhang D."/>
            <person name="Zhang A."/>
            <person name="Wang L."/>
        </authorList>
    </citation>
    <scope>NUCLEOTIDE SEQUENCE [LARGE SCALE GENOMIC DNA]</scope>
    <source>
        <strain evidence="2 3">WL0086</strain>
    </source>
</reference>
<evidence type="ECO:0000313" key="3">
    <source>
        <dbReference type="Proteomes" id="UP000738431"/>
    </source>
</evidence>
<keyword evidence="3" id="KW-1185">Reference proteome</keyword>
<dbReference type="RefSeq" id="WP_221032360.1">
    <property type="nucleotide sequence ID" value="NZ_CP139781.1"/>
</dbReference>
<gene>
    <name evidence="2" type="ORF">K1X11_010840</name>
</gene>
<dbReference type="EMBL" id="CP139781">
    <property type="protein sequence ID" value="WRQ89903.1"/>
    <property type="molecule type" value="Genomic_DNA"/>
</dbReference>